<protein>
    <submittedName>
        <fullName evidence="1">Uncharacterized protein</fullName>
    </submittedName>
</protein>
<reference evidence="1" key="1">
    <citation type="submission" date="2011-10" db="EMBL/GenBank/DDBJ databases">
        <title>Provirophages and transpovirons: unique mobilome of giant viruses.</title>
        <authorList>
            <person name="Desnues C."/>
            <person name="LaScola B."/>
            <person name="Yutin N."/>
            <person name="Fournous G."/>
            <person name="Koonin E."/>
            <person name="Raoult D."/>
        </authorList>
    </citation>
    <scope>NUCLEOTIDE SEQUENCE</scope>
    <source>
        <strain evidence="1">Mv13-c7</strain>
    </source>
</reference>
<evidence type="ECO:0000313" key="1">
    <source>
        <dbReference type="EMBL" id="AEX61190.1"/>
    </source>
</evidence>
<sequence length="42" mass="5289">MEKEKRFHDNNNKDLDQKELLDLKLIVQIWIQLETKIIRIYY</sequence>
<accession>H2E9W7</accession>
<organism evidence="1">
    <name type="scientific">Megavirus courdo7</name>
    <dbReference type="NCBI Taxonomy" id="1128135"/>
    <lineage>
        <taxon>Viruses</taxon>
        <taxon>Varidnaviria</taxon>
        <taxon>Bamfordvirae</taxon>
        <taxon>Nucleocytoviricota</taxon>
        <taxon>Megaviricetes</taxon>
        <taxon>Imitervirales</taxon>
        <taxon>Mimiviridae</taxon>
        <taxon>Megamimivirinae</taxon>
        <taxon>Megavirus</taxon>
    </lineage>
</organism>
<gene>
    <name evidence="1" type="ORF">c7_L124</name>
</gene>
<name>H2E9W7_9VIRU</name>
<proteinExistence type="predicted"/>
<dbReference type="EMBL" id="JN885990">
    <property type="protein sequence ID" value="AEX61190.1"/>
    <property type="molecule type" value="Genomic_DNA"/>
</dbReference>